<accession>A0A814NFJ0</accession>
<dbReference type="PANTHER" id="PTHR44533:SF4">
    <property type="entry name" value="DEAD_H RNA HELICASE, PUTATIVE-RELATED"/>
    <property type="match status" value="1"/>
</dbReference>
<evidence type="ECO:0000259" key="6">
    <source>
        <dbReference type="PROSITE" id="PS51192"/>
    </source>
</evidence>
<keyword evidence="4" id="KW-0067">ATP-binding</keyword>
<evidence type="ECO:0000313" key="8">
    <source>
        <dbReference type="EMBL" id="CAF1091307.1"/>
    </source>
</evidence>
<feature type="domain" description="Helicase C-terminal" evidence="7">
    <location>
        <begin position="1474"/>
        <end position="1630"/>
    </location>
</feature>
<evidence type="ECO:0000259" key="7">
    <source>
        <dbReference type="PROSITE" id="PS51194"/>
    </source>
</evidence>
<dbReference type="Pfam" id="PF00270">
    <property type="entry name" value="DEAD"/>
    <property type="match status" value="1"/>
</dbReference>
<dbReference type="InterPro" id="IPR001650">
    <property type="entry name" value="Helicase_C-like"/>
</dbReference>
<dbReference type="SMART" id="SM00490">
    <property type="entry name" value="HELICc"/>
    <property type="match status" value="1"/>
</dbReference>
<dbReference type="GO" id="GO:0016787">
    <property type="term" value="F:hydrolase activity"/>
    <property type="evidence" value="ECO:0007669"/>
    <property type="project" value="UniProtKB-KW"/>
</dbReference>
<sequence>MTAASDDVITELVNHSLPYNKYYTYSVIVQLQAPEQTRDSYTEKTRSIIEKVAKSYAIPANMLIDYIRRTSAAYMPRNTEIIELLRKYIPKSVEGKVPSFEEFLSNAELISFWGSEEIQCFTSLIDETIHDCIQEFIEYFTDLKTTSEVSFDEYIQNHPDVLQLKYYDDFQQIVNSVLQKYNKLIQMEQSTRLSTLINAVESVNEYRQKEHKKKPHSAETLITDVDLVQKYKRLLQLLYSCQQYNHDFTNFYFLILDQYIKNKNELVVAVGLQETAVHISEGADASDERIQFIQYFSSLMSTFIVSTTHQPILDIIKTLLLTDNTQETIISNIDILYPHTARFIDVRREFRDSTVYFIDGDSFLLSIAHHINVDLKSYYGNTLHIIYIIERILLTLFKQANQNNYIFVFFDCHYQLYNRTNSILSLLRECLIAHLSKNANTYGITKIHQFPSWLNDDYLKFTREEKPMFVLYHDMSSFDMNNDHLLSKDVLEKLAYIYRLFGNYHQYIIQCHLYLMNKFIVTETSVQCFQIQFQEQIPIIKMKSIDKWAYNSLNIIDKDEQDRNGFENFCQELDQADVRLFLYLKTINNLIERQENGENLWKLICPLLILHVALLTRLALVDRYLSLSFLSIEFSSIFNQHINKFQEQLSLNLSSCSSSLSWSKISDLFDGRLFAFTIYQINKSTSELRFDSETSELVTQCLKILKISPNEKLFYNSIQQMTQSNDIIFSSALIEQQQTMITDEIYNYPKIARISNPFIDTYLEPILSLNNKSLFELVEPNDTQTARYEGRYHWHIYKEVGDEISRIRDNRQQSTKNPRFSETSRQTKATYFTLYGDSLTTHDIKDTQLEIVLPDMSTSSQTDDKNSVDNVSLATASNDKKNQARQRKNRSSKEEILKEAEQRKENKLNVEENRMINHIDDQLKQVSSDDYLNILSCIDSVLLKLQMSSNRLKLLRQKLDVQRKYLQILKKDINVTKQESLRIDYFATLTEIVHLEKVRDPFIIKKAYMEELIDNPPLDSEKWYRFQMEKINSRLPRQKPGLPDERLPGLIPDQWQLQFLNAIDQQQSIIIVAPTASGKTYASYYAMETIVKKNKYGPNAICVYVAPTKALVNQVAATIQSKIGPVFGVFTRDFRENIDACRILITVPQCLEILLLSPKHQKWCQRIQYCIFDEIHCMSGEIGSEVWERTILLINAPMIGLTATVNNGESLRNWIDDVEKRRSALFKTPKAREVYFIEYKERLADLNKYVYSKRQLHPIHPIGLMDAKQLTTRGLSQDFSLSPCETLQLKDAMENNNVNNKQIPSLTEYFSHNWIIERNQCNEYSRLVLNQFDDLIKTKQSATIDAVAKSLDPFKSNEICYPEVKPIASLIVEFMLTLKEKNLLPCIVFSDSRWLCEHMAASVANHFTESEHHLRATKYKDRIEAIETRLLQMEKKQKRIAKTKKTTDSPDRCNNNDNHIEEDDLIEQTQLSGHEQQLLTGILDECTLTNRRGYNQDRVNTFLEKASKDNPQLVTYMKRGVAYHHANVNNKGRVAVEALFRERYVQMIFSTSTLALGIHMPTKTVAFVKDSIYLDALQYRQTSGRAGRRGFDIQGHIVFIDIPIPKIRHLIISVIPDIHPHFPSSVTFLMRLLHLCSTAENKYKHDAINRSLVALQCPFMRQSLNKQELIKIELQYHCLYTLDFLHQLNLINGEGALVGLAGLSTHLHYFEPSNIFLAYLMNNQLFHKLNDDIEIINVLARLFTKLPWLITHKQHEKLSSMRRKQMFSSKLFLPSVSTDFKESINSYNSLVKKIYGYYIKNVIQQMRLQNNDQVKILPLSNVSFDLSPDYDSGTFEYNLHHSYSQQSNHLSISPFAGLSGLTHEKFMSNYNSTASSWDLAYDLDLSSRIVPFIDVNAQDHTNSAYFLNSYALDFYNHGSERLLISENQLGSGDIYNLLLDFFLMLSSIKTSIETIMKNESTQTTKNDLEFFQPLFDKFSQIRDNFFTKFYTQYPDRKAV</sequence>
<evidence type="ECO:0000313" key="9">
    <source>
        <dbReference type="Proteomes" id="UP000663860"/>
    </source>
</evidence>
<dbReference type="InterPro" id="IPR011545">
    <property type="entry name" value="DEAD/DEAH_box_helicase_dom"/>
</dbReference>
<keyword evidence="1" id="KW-0547">Nucleotide-binding</keyword>
<dbReference type="GO" id="GO:0003676">
    <property type="term" value="F:nucleic acid binding"/>
    <property type="evidence" value="ECO:0007669"/>
    <property type="project" value="InterPro"/>
</dbReference>
<evidence type="ECO:0000256" key="2">
    <source>
        <dbReference type="ARBA" id="ARBA00022801"/>
    </source>
</evidence>
<dbReference type="GO" id="GO:0005524">
    <property type="term" value="F:ATP binding"/>
    <property type="evidence" value="ECO:0007669"/>
    <property type="project" value="UniProtKB-KW"/>
</dbReference>
<comment type="caution">
    <text evidence="8">The sequence shown here is derived from an EMBL/GenBank/DDBJ whole genome shotgun (WGS) entry which is preliminary data.</text>
</comment>
<protein>
    <submittedName>
        <fullName evidence="8">Uncharacterized protein</fullName>
    </submittedName>
</protein>
<dbReference type="SUPFAM" id="SSF52540">
    <property type="entry name" value="P-loop containing nucleoside triphosphate hydrolases"/>
    <property type="match status" value="1"/>
</dbReference>
<name>A0A814NFJ0_9BILA</name>
<evidence type="ECO:0000256" key="5">
    <source>
        <dbReference type="SAM" id="MobiDB-lite"/>
    </source>
</evidence>
<gene>
    <name evidence="8" type="ORF">IZO911_LOCUS22513</name>
</gene>
<dbReference type="Gene3D" id="3.40.50.300">
    <property type="entry name" value="P-loop containing nucleotide triphosphate hydrolases"/>
    <property type="match status" value="2"/>
</dbReference>
<dbReference type="EMBL" id="CAJNOE010000252">
    <property type="protein sequence ID" value="CAF1091307.1"/>
    <property type="molecule type" value="Genomic_DNA"/>
</dbReference>
<dbReference type="PANTHER" id="PTHR44533">
    <property type="entry name" value="DEAD/H RNA HELICASE, PUTATIVE-RELATED"/>
    <property type="match status" value="1"/>
</dbReference>
<keyword evidence="2" id="KW-0378">Hydrolase</keyword>
<feature type="domain" description="Helicase ATP-binding" evidence="6">
    <location>
        <begin position="1060"/>
        <end position="1223"/>
    </location>
</feature>
<organism evidence="8 9">
    <name type="scientific">Adineta steineri</name>
    <dbReference type="NCBI Taxonomy" id="433720"/>
    <lineage>
        <taxon>Eukaryota</taxon>
        <taxon>Metazoa</taxon>
        <taxon>Spiralia</taxon>
        <taxon>Gnathifera</taxon>
        <taxon>Rotifera</taxon>
        <taxon>Eurotatoria</taxon>
        <taxon>Bdelloidea</taxon>
        <taxon>Adinetida</taxon>
        <taxon>Adinetidae</taxon>
        <taxon>Adineta</taxon>
    </lineage>
</organism>
<keyword evidence="3" id="KW-0347">Helicase</keyword>
<dbReference type="InterPro" id="IPR027417">
    <property type="entry name" value="P-loop_NTPase"/>
</dbReference>
<dbReference type="PROSITE" id="PS51194">
    <property type="entry name" value="HELICASE_CTER"/>
    <property type="match status" value="1"/>
</dbReference>
<evidence type="ECO:0000256" key="4">
    <source>
        <dbReference type="ARBA" id="ARBA00022840"/>
    </source>
</evidence>
<feature type="region of interest" description="Disordered" evidence="5">
    <location>
        <begin position="1439"/>
        <end position="1458"/>
    </location>
</feature>
<feature type="compositionally biased region" description="Basic and acidic residues" evidence="5">
    <location>
        <begin position="891"/>
        <end position="901"/>
    </location>
</feature>
<dbReference type="GO" id="GO:0005737">
    <property type="term" value="C:cytoplasm"/>
    <property type="evidence" value="ECO:0007669"/>
    <property type="project" value="TreeGrafter"/>
</dbReference>
<evidence type="ECO:0000256" key="1">
    <source>
        <dbReference type="ARBA" id="ARBA00022741"/>
    </source>
</evidence>
<dbReference type="GO" id="GO:0004386">
    <property type="term" value="F:helicase activity"/>
    <property type="evidence" value="ECO:0007669"/>
    <property type="project" value="UniProtKB-KW"/>
</dbReference>
<dbReference type="Pfam" id="PF00271">
    <property type="entry name" value="Helicase_C"/>
    <property type="match status" value="1"/>
</dbReference>
<dbReference type="FunFam" id="3.40.50.300:FF:001039">
    <property type="entry name" value="ATP-dependent RNA helicase DDX60"/>
    <property type="match status" value="1"/>
</dbReference>
<feature type="region of interest" description="Disordered" evidence="5">
    <location>
        <begin position="873"/>
        <end position="901"/>
    </location>
</feature>
<dbReference type="InterPro" id="IPR052431">
    <property type="entry name" value="SKI2_subfamily_helicases"/>
</dbReference>
<evidence type="ECO:0000256" key="3">
    <source>
        <dbReference type="ARBA" id="ARBA00022806"/>
    </source>
</evidence>
<dbReference type="Pfam" id="PF26076">
    <property type="entry name" value="WHD_DDX60"/>
    <property type="match status" value="1"/>
</dbReference>
<dbReference type="PROSITE" id="PS51192">
    <property type="entry name" value="HELICASE_ATP_BIND_1"/>
    <property type="match status" value="1"/>
</dbReference>
<dbReference type="InterPro" id="IPR059032">
    <property type="entry name" value="WHD_DDX60"/>
</dbReference>
<proteinExistence type="predicted"/>
<dbReference type="InterPro" id="IPR014001">
    <property type="entry name" value="Helicase_ATP-bd"/>
</dbReference>
<reference evidence="8" key="1">
    <citation type="submission" date="2021-02" db="EMBL/GenBank/DDBJ databases">
        <authorList>
            <person name="Nowell W R."/>
        </authorList>
    </citation>
    <scope>NUCLEOTIDE SEQUENCE</scope>
</reference>
<dbReference type="SMART" id="SM00487">
    <property type="entry name" value="DEXDc"/>
    <property type="match status" value="1"/>
</dbReference>
<dbReference type="Proteomes" id="UP000663860">
    <property type="component" value="Unassembled WGS sequence"/>
</dbReference>